<evidence type="ECO:0000313" key="1">
    <source>
        <dbReference type="EMBL" id="RNA10527.1"/>
    </source>
</evidence>
<name>A0A3M7QGG9_BRAPC</name>
<organism evidence="1 2">
    <name type="scientific">Brachionus plicatilis</name>
    <name type="common">Marine rotifer</name>
    <name type="synonym">Brachionus muelleri</name>
    <dbReference type="NCBI Taxonomy" id="10195"/>
    <lineage>
        <taxon>Eukaryota</taxon>
        <taxon>Metazoa</taxon>
        <taxon>Spiralia</taxon>
        <taxon>Gnathifera</taxon>
        <taxon>Rotifera</taxon>
        <taxon>Eurotatoria</taxon>
        <taxon>Monogononta</taxon>
        <taxon>Pseudotrocha</taxon>
        <taxon>Ploima</taxon>
        <taxon>Brachionidae</taxon>
        <taxon>Brachionus</taxon>
    </lineage>
</organism>
<dbReference type="AlphaFoldDB" id="A0A3M7QGG9"/>
<evidence type="ECO:0000313" key="2">
    <source>
        <dbReference type="Proteomes" id="UP000276133"/>
    </source>
</evidence>
<proteinExistence type="predicted"/>
<reference evidence="1 2" key="1">
    <citation type="journal article" date="2018" name="Sci. Rep.">
        <title>Genomic signatures of local adaptation to the degree of environmental predictability in rotifers.</title>
        <authorList>
            <person name="Franch-Gras L."/>
            <person name="Hahn C."/>
            <person name="Garcia-Roger E.M."/>
            <person name="Carmona M.J."/>
            <person name="Serra M."/>
            <person name="Gomez A."/>
        </authorList>
    </citation>
    <scope>NUCLEOTIDE SEQUENCE [LARGE SCALE GENOMIC DNA]</scope>
    <source>
        <strain evidence="1">HYR1</strain>
    </source>
</reference>
<comment type="caution">
    <text evidence="1">The sequence shown here is derived from an EMBL/GenBank/DDBJ whole genome shotgun (WGS) entry which is preliminary data.</text>
</comment>
<gene>
    <name evidence="1" type="ORF">BpHYR1_022833</name>
</gene>
<keyword evidence="2" id="KW-1185">Reference proteome</keyword>
<dbReference type="EMBL" id="REGN01006168">
    <property type="protein sequence ID" value="RNA10527.1"/>
    <property type="molecule type" value="Genomic_DNA"/>
</dbReference>
<accession>A0A3M7QGG9</accession>
<protein>
    <submittedName>
        <fullName evidence="1">Uncharacterized protein</fullName>
    </submittedName>
</protein>
<dbReference type="Proteomes" id="UP000276133">
    <property type="component" value="Unassembled WGS sequence"/>
</dbReference>
<sequence>MEHILFDVVSSSNLNENSQCPNKEIKQSSNAYKMKNSEKILHYAQRIYRIGSNGKLRNATTTL</sequence>